<dbReference type="RefSeq" id="WP_216714136.1">
    <property type="nucleotide sequence ID" value="NZ_JACVEL010000005.1"/>
</dbReference>
<feature type="signal peptide" evidence="2">
    <location>
        <begin position="1"/>
        <end position="18"/>
    </location>
</feature>
<accession>A0A8J6P6B5</accession>
<gene>
    <name evidence="4" type="ORF">H9Y05_09440</name>
</gene>
<dbReference type="Proteomes" id="UP000652681">
    <property type="component" value="Unassembled WGS sequence"/>
</dbReference>
<dbReference type="InterPro" id="IPR026444">
    <property type="entry name" value="Secre_tail"/>
</dbReference>
<dbReference type="AlphaFoldDB" id="A0A8J6P6B5"/>
<dbReference type="Pfam" id="PF18962">
    <property type="entry name" value="Por_Secre_tail"/>
    <property type="match status" value="1"/>
</dbReference>
<feature type="domain" description="Secretion system C-terminal sorting" evidence="3">
    <location>
        <begin position="289"/>
        <end position="354"/>
    </location>
</feature>
<keyword evidence="5" id="KW-1185">Reference proteome</keyword>
<name>A0A8J6P6B5_9FLAO</name>
<reference evidence="4" key="1">
    <citation type="submission" date="2020-09" db="EMBL/GenBank/DDBJ databases">
        <title>Taishania pollutisoli gen. nov., sp. nov., Isolated from Tetrabromobisphenol A-Contaminated Soil.</title>
        <authorList>
            <person name="Chen Q."/>
        </authorList>
    </citation>
    <scope>NUCLEOTIDE SEQUENCE</scope>
    <source>
        <strain evidence="4">CZZ-1</strain>
    </source>
</reference>
<evidence type="ECO:0000256" key="2">
    <source>
        <dbReference type="SAM" id="SignalP"/>
    </source>
</evidence>
<dbReference type="EMBL" id="JACVEL010000005">
    <property type="protein sequence ID" value="MBC9812692.1"/>
    <property type="molecule type" value="Genomic_DNA"/>
</dbReference>
<proteinExistence type="predicted"/>
<evidence type="ECO:0000256" key="1">
    <source>
        <dbReference type="ARBA" id="ARBA00022729"/>
    </source>
</evidence>
<protein>
    <submittedName>
        <fullName evidence="4">T9SS type A sorting domain-containing protein</fullName>
    </submittedName>
</protein>
<sequence length="359" mass="40290">MKLTLLSLLLIPVFPYMGNSQITITDADFPVAGDALTVSRTADLTLDYSSTGPNHQWDFSNLTLLDQVTREHNSLSGVPFLINLSYGPTAVTAYRSSYYMPFTDLPLNQFGNLLPVQIENVFQYTKKNAQKMTLVGYSASINGQAIPIKSDTIETKYIYPLEYEDEYISRRYTHLDMSMFIPAEWIQQRKRTTVVDGWGQITTPFGTFDVLRVQHKIEETDSVKYNGTAFGLDIPVTYEYEWIANGEKTPILKVVTTELMGNETVVSAEYKDNNYLGIETIGESGALKVYPNPVTDELILSWASGMKHISIYHLDGTLVQQLSFEHAVQAINTSNLNSGMYLLSAQKDGETVTTSFVKK</sequence>
<dbReference type="NCBIfam" id="TIGR04183">
    <property type="entry name" value="Por_Secre_tail"/>
    <property type="match status" value="1"/>
</dbReference>
<evidence type="ECO:0000259" key="3">
    <source>
        <dbReference type="Pfam" id="PF18962"/>
    </source>
</evidence>
<organism evidence="4 5">
    <name type="scientific">Taishania pollutisoli</name>
    <dbReference type="NCBI Taxonomy" id="2766479"/>
    <lineage>
        <taxon>Bacteria</taxon>
        <taxon>Pseudomonadati</taxon>
        <taxon>Bacteroidota</taxon>
        <taxon>Flavobacteriia</taxon>
        <taxon>Flavobacteriales</taxon>
        <taxon>Crocinitomicaceae</taxon>
        <taxon>Taishania</taxon>
    </lineage>
</organism>
<feature type="chain" id="PRO_5035158319" evidence="2">
    <location>
        <begin position="19"/>
        <end position="359"/>
    </location>
</feature>
<comment type="caution">
    <text evidence="4">The sequence shown here is derived from an EMBL/GenBank/DDBJ whole genome shotgun (WGS) entry which is preliminary data.</text>
</comment>
<keyword evidence="1 2" id="KW-0732">Signal</keyword>
<evidence type="ECO:0000313" key="5">
    <source>
        <dbReference type="Proteomes" id="UP000652681"/>
    </source>
</evidence>
<evidence type="ECO:0000313" key="4">
    <source>
        <dbReference type="EMBL" id="MBC9812692.1"/>
    </source>
</evidence>